<dbReference type="RefSeq" id="WP_237853377.1">
    <property type="nucleotide sequence ID" value="NZ_JAKLWS010000008.1"/>
</dbReference>
<dbReference type="Proteomes" id="UP001165366">
    <property type="component" value="Unassembled WGS sequence"/>
</dbReference>
<accession>A0ABS9KCG0</accession>
<evidence type="ECO:0000313" key="2">
    <source>
        <dbReference type="Proteomes" id="UP001165366"/>
    </source>
</evidence>
<comment type="caution">
    <text evidence="1">The sequence shown here is derived from an EMBL/GenBank/DDBJ whole genome shotgun (WGS) entry which is preliminary data.</text>
</comment>
<dbReference type="EMBL" id="JAKLWS010000008">
    <property type="protein sequence ID" value="MCG2588536.1"/>
    <property type="molecule type" value="Genomic_DNA"/>
</dbReference>
<evidence type="ECO:0000313" key="1">
    <source>
        <dbReference type="EMBL" id="MCG2588536.1"/>
    </source>
</evidence>
<name>A0ABS9KCG0_9BACT</name>
<organism evidence="1 2">
    <name type="scientific">Rhodohalobacter sulfatireducens</name>
    <dbReference type="NCBI Taxonomy" id="2911366"/>
    <lineage>
        <taxon>Bacteria</taxon>
        <taxon>Pseudomonadati</taxon>
        <taxon>Balneolota</taxon>
        <taxon>Balneolia</taxon>
        <taxon>Balneolales</taxon>
        <taxon>Balneolaceae</taxon>
        <taxon>Rhodohalobacter</taxon>
    </lineage>
</organism>
<sequence>MTTEEHYQLAEKVKEACIEVAKDGFKDASISGLCTDGAMEAAVSSIQKLDPQKILDENS</sequence>
<keyword evidence="2" id="KW-1185">Reference proteome</keyword>
<gene>
    <name evidence="1" type="ORF">L6773_08175</name>
</gene>
<proteinExistence type="predicted"/>
<protein>
    <submittedName>
        <fullName evidence="1">Acetyltransferase</fullName>
    </submittedName>
</protein>
<reference evidence="1" key="2">
    <citation type="submission" date="2024-05" db="EMBL/GenBank/DDBJ databases">
        <title>Rhodohalobacter halophilus gen. nov., sp. nov., a moderately halophilic member of the family Balneolaceae.</title>
        <authorList>
            <person name="Xia J."/>
        </authorList>
    </citation>
    <scope>NUCLEOTIDE SEQUENCE</scope>
    <source>
        <strain evidence="1">WB101</strain>
    </source>
</reference>
<reference evidence="1" key="1">
    <citation type="submission" date="2022-01" db="EMBL/GenBank/DDBJ databases">
        <authorList>
            <person name="Wang Y."/>
        </authorList>
    </citation>
    <scope>NUCLEOTIDE SEQUENCE</scope>
    <source>
        <strain evidence="1">WB101</strain>
    </source>
</reference>